<evidence type="ECO:0000256" key="9">
    <source>
        <dbReference type="ARBA" id="ARBA00023150"/>
    </source>
</evidence>
<dbReference type="GO" id="GO:0006777">
    <property type="term" value="P:Mo-molybdopterin cofactor biosynthetic process"/>
    <property type="evidence" value="ECO:0007669"/>
    <property type="project" value="UniProtKB-UniRule"/>
</dbReference>
<dbReference type="FunFam" id="2.170.190.11:FF:000001">
    <property type="entry name" value="Molybdopterin molybdenumtransferase"/>
    <property type="match status" value="1"/>
</dbReference>
<evidence type="ECO:0000313" key="13">
    <source>
        <dbReference type="EMBL" id="PAU97893.1"/>
    </source>
</evidence>
<dbReference type="UniPathway" id="UPA00344"/>
<evidence type="ECO:0000256" key="2">
    <source>
        <dbReference type="ARBA" id="ARBA00002901"/>
    </source>
</evidence>
<keyword evidence="9 11" id="KW-0501">Molybdenum cofactor biosynthesis</keyword>
<dbReference type="SUPFAM" id="SSF63867">
    <property type="entry name" value="MoeA C-terminal domain-like"/>
    <property type="match status" value="1"/>
</dbReference>
<dbReference type="Gene3D" id="2.170.190.11">
    <property type="entry name" value="Molybdopterin biosynthesis moea protein, domain 3"/>
    <property type="match status" value="1"/>
</dbReference>
<dbReference type="SMART" id="SM00852">
    <property type="entry name" value="MoCF_biosynth"/>
    <property type="match status" value="1"/>
</dbReference>
<dbReference type="InterPro" id="IPR036135">
    <property type="entry name" value="MoeA_linker/N_sf"/>
</dbReference>
<sequence length="395" mass="41369">MSLLSVDQALELVLALARPPCPEDVDIQDALGRVLMLDAVSAITQPPFDAAAMDGYAVRSADLPGPLRVVGESAAGRPWQGTLGAGEALRIFTGAPVPAGTDRVVMQEDTARDGDQVTITGKPGRTHIRPRGNDFAEGETLPAGRRLSAVDLGLLAAMNVPRVTVARAPRVAVLAGGDELVRPGEVPEPGQIISSNDIAVAALARAAGAEAHILPLARDTEESLRSAFEEARGADLIVTIGGASVGDHDLVGRVAEGLGMERAFHRIAMRPGKPLMAGRLGTSALLGLPGNPVSAIVTALLFMQPLIRRMQGQAEAGAPLRHGVLGRSLPPEGDRQHYLRARLGEGERGVVVEPFEDQDSARLKLMAEADALLVRPAGDPAREIGAQVCYIPLSR</sequence>
<dbReference type="InterPro" id="IPR005111">
    <property type="entry name" value="MoeA_C_domain_IV"/>
</dbReference>
<name>A0A2A2GLU0_9RHOB</name>
<dbReference type="Pfam" id="PF00994">
    <property type="entry name" value="MoCF_biosynth"/>
    <property type="match status" value="1"/>
</dbReference>
<evidence type="ECO:0000256" key="1">
    <source>
        <dbReference type="ARBA" id="ARBA00001946"/>
    </source>
</evidence>
<dbReference type="GO" id="GO:0005829">
    <property type="term" value="C:cytosol"/>
    <property type="evidence" value="ECO:0007669"/>
    <property type="project" value="TreeGrafter"/>
</dbReference>
<evidence type="ECO:0000256" key="4">
    <source>
        <dbReference type="ARBA" id="ARBA00010763"/>
    </source>
</evidence>
<dbReference type="InterPro" id="IPR005110">
    <property type="entry name" value="MoeA_linker/N"/>
</dbReference>
<dbReference type="InterPro" id="IPR001453">
    <property type="entry name" value="MoaB/Mog_dom"/>
</dbReference>
<dbReference type="Gene3D" id="3.40.980.10">
    <property type="entry name" value="MoaB/Mog-like domain"/>
    <property type="match status" value="1"/>
</dbReference>
<dbReference type="Gene3D" id="3.90.105.10">
    <property type="entry name" value="Molybdopterin biosynthesis moea protein, domain 2"/>
    <property type="match status" value="1"/>
</dbReference>
<dbReference type="GO" id="GO:0061599">
    <property type="term" value="F:molybdopterin molybdotransferase activity"/>
    <property type="evidence" value="ECO:0007669"/>
    <property type="project" value="UniProtKB-UniRule"/>
</dbReference>
<evidence type="ECO:0000256" key="3">
    <source>
        <dbReference type="ARBA" id="ARBA00005046"/>
    </source>
</evidence>
<evidence type="ECO:0000256" key="5">
    <source>
        <dbReference type="ARBA" id="ARBA00022505"/>
    </source>
</evidence>
<dbReference type="Pfam" id="PF03453">
    <property type="entry name" value="MoeA_N"/>
    <property type="match status" value="1"/>
</dbReference>
<keyword evidence="6 11" id="KW-0808">Transferase</keyword>
<dbReference type="FunFam" id="3.40.980.10:FF:000004">
    <property type="entry name" value="Molybdopterin molybdenumtransferase"/>
    <property type="match status" value="1"/>
</dbReference>
<dbReference type="Proteomes" id="UP000218023">
    <property type="component" value="Unassembled WGS sequence"/>
</dbReference>
<reference evidence="13 14" key="1">
    <citation type="submission" date="2017-09" db="EMBL/GenBank/DDBJ databases">
        <title>Paracoccus alkalisoli sp. nov., isolated from saline alkaline soil.</title>
        <authorList>
            <person name="Dong X."/>
            <person name="Zhang G."/>
        </authorList>
    </citation>
    <scope>NUCLEOTIDE SEQUENCE [LARGE SCALE GENOMIC DNA]</scope>
    <source>
        <strain evidence="13 14">WN007</strain>
    </source>
</reference>
<dbReference type="AlphaFoldDB" id="A0A2A2GLU0"/>
<feature type="domain" description="MoaB/Mog" evidence="12">
    <location>
        <begin position="172"/>
        <end position="309"/>
    </location>
</feature>
<gene>
    <name evidence="13" type="ORF">CK240_05275</name>
</gene>
<dbReference type="InterPro" id="IPR036425">
    <property type="entry name" value="MoaB/Mog-like_dom_sf"/>
</dbReference>
<dbReference type="Pfam" id="PF03454">
    <property type="entry name" value="MoeA_C"/>
    <property type="match status" value="1"/>
</dbReference>
<organism evidence="13 14">
    <name type="scientific">Paracoccus salipaludis</name>
    <dbReference type="NCBI Taxonomy" id="2032623"/>
    <lineage>
        <taxon>Bacteria</taxon>
        <taxon>Pseudomonadati</taxon>
        <taxon>Pseudomonadota</taxon>
        <taxon>Alphaproteobacteria</taxon>
        <taxon>Rhodobacterales</taxon>
        <taxon>Paracoccaceae</taxon>
        <taxon>Paracoccus</taxon>
    </lineage>
</organism>
<dbReference type="EC" id="2.10.1.1" evidence="11"/>
<dbReference type="RefSeq" id="WP_095639301.1">
    <property type="nucleotide sequence ID" value="NZ_NSJZ01000003.1"/>
</dbReference>
<dbReference type="InterPro" id="IPR036688">
    <property type="entry name" value="MoeA_C_domain_IV_sf"/>
</dbReference>
<dbReference type="Gene3D" id="2.40.340.10">
    <property type="entry name" value="MoeA, C-terminal, domain IV"/>
    <property type="match status" value="1"/>
</dbReference>
<evidence type="ECO:0000259" key="12">
    <source>
        <dbReference type="SMART" id="SM00852"/>
    </source>
</evidence>
<evidence type="ECO:0000256" key="6">
    <source>
        <dbReference type="ARBA" id="ARBA00022679"/>
    </source>
</evidence>
<keyword evidence="14" id="KW-1185">Reference proteome</keyword>
<dbReference type="PANTHER" id="PTHR10192:SF5">
    <property type="entry name" value="GEPHYRIN"/>
    <property type="match status" value="1"/>
</dbReference>
<keyword evidence="5 11" id="KW-0500">Molybdenum</keyword>
<evidence type="ECO:0000256" key="7">
    <source>
        <dbReference type="ARBA" id="ARBA00022723"/>
    </source>
</evidence>
<comment type="caution">
    <text evidence="13">The sequence shown here is derived from an EMBL/GenBank/DDBJ whole genome shotgun (WGS) entry which is preliminary data.</text>
</comment>
<keyword evidence="8 11" id="KW-0460">Magnesium</keyword>
<protein>
    <recommendedName>
        <fullName evidence="11">Molybdopterin molybdenumtransferase</fullName>
        <ecNumber evidence="11">2.10.1.1</ecNumber>
    </recommendedName>
</protein>
<dbReference type="CDD" id="cd00887">
    <property type="entry name" value="MoeA"/>
    <property type="match status" value="1"/>
</dbReference>
<dbReference type="SUPFAM" id="SSF53218">
    <property type="entry name" value="Molybdenum cofactor biosynthesis proteins"/>
    <property type="match status" value="1"/>
</dbReference>
<dbReference type="NCBIfam" id="NF045515">
    <property type="entry name" value="Glp_gephyrin"/>
    <property type="match status" value="1"/>
</dbReference>
<dbReference type="OrthoDB" id="9804758at2"/>
<keyword evidence="7 11" id="KW-0479">Metal-binding</keyword>
<comment type="cofactor">
    <cofactor evidence="1 11">
        <name>Mg(2+)</name>
        <dbReference type="ChEBI" id="CHEBI:18420"/>
    </cofactor>
</comment>
<comment type="catalytic activity">
    <reaction evidence="10">
        <text>adenylyl-molybdopterin + molybdate = Mo-molybdopterin + AMP + H(+)</text>
        <dbReference type="Rhea" id="RHEA:35047"/>
        <dbReference type="ChEBI" id="CHEBI:15378"/>
        <dbReference type="ChEBI" id="CHEBI:36264"/>
        <dbReference type="ChEBI" id="CHEBI:62727"/>
        <dbReference type="ChEBI" id="CHEBI:71302"/>
        <dbReference type="ChEBI" id="CHEBI:456215"/>
        <dbReference type="EC" id="2.10.1.1"/>
    </reaction>
</comment>
<accession>A0A2A2GLU0</accession>
<dbReference type="InterPro" id="IPR038987">
    <property type="entry name" value="MoeA-like"/>
</dbReference>
<dbReference type="PANTHER" id="PTHR10192">
    <property type="entry name" value="MOLYBDOPTERIN BIOSYNTHESIS PROTEIN"/>
    <property type="match status" value="1"/>
</dbReference>
<dbReference type="GO" id="GO:0046872">
    <property type="term" value="F:metal ion binding"/>
    <property type="evidence" value="ECO:0007669"/>
    <property type="project" value="UniProtKB-UniRule"/>
</dbReference>
<evidence type="ECO:0000313" key="14">
    <source>
        <dbReference type="Proteomes" id="UP000218023"/>
    </source>
</evidence>
<comment type="similarity">
    <text evidence="4 11">Belongs to the MoeA family.</text>
</comment>
<evidence type="ECO:0000256" key="8">
    <source>
        <dbReference type="ARBA" id="ARBA00022842"/>
    </source>
</evidence>
<dbReference type="EMBL" id="NSJZ01000003">
    <property type="protein sequence ID" value="PAU97893.1"/>
    <property type="molecule type" value="Genomic_DNA"/>
</dbReference>
<comment type="function">
    <text evidence="2 11">Catalyzes the insertion of molybdate into adenylated molybdopterin with the concomitant release of AMP.</text>
</comment>
<evidence type="ECO:0000256" key="11">
    <source>
        <dbReference type="RuleBase" id="RU365090"/>
    </source>
</evidence>
<dbReference type="SUPFAM" id="SSF63882">
    <property type="entry name" value="MoeA N-terminal region -like"/>
    <property type="match status" value="1"/>
</dbReference>
<comment type="pathway">
    <text evidence="3 11">Cofactor biosynthesis; molybdopterin biosynthesis.</text>
</comment>
<proteinExistence type="inferred from homology"/>
<evidence type="ECO:0000256" key="10">
    <source>
        <dbReference type="ARBA" id="ARBA00047317"/>
    </source>
</evidence>